<feature type="compositionally biased region" description="Polar residues" evidence="2">
    <location>
        <begin position="378"/>
        <end position="397"/>
    </location>
</feature>
<dbReference type="InterPro" id="IPR006477">
    <property type="entry name" value="Yir_bir_cir"/>
</dbReference>
<name>A0A6V7SHB7_PLAVN</name>
<keyword evidence="3" id="KW-0472">Membrane</keyword>
<keyword evidence="3" id="KW-0812">Transmembrane</keyword>
<feature type="coiled-coil region" evidence="1">
    <location>
        <begin position="187"/>
        <end position="214"/>
    </location>
</feature>
<evidence type="ECO:0000256" key="3">
    <source>
        <dbReference type="SAM" id="Phobius"/>
    </source>
</evidence>
<dbReference type="EMBL" id="LR865374">
    <property type="protein sequence ID" value="CAD2097736.1"/>
    <property type="molecule type" value="Genomic_DNA"/>
</dbReference>
<feature type="compositionally biased region" description="Basic and acidic residues" evidence="2">
    <location>
        <begin position="414"/>
        <end position="428"/>
    </location>
</feature>
<feature type="compositionally biased region" description="Polar residues" evidence="2">
    <location>
        <begin position="322"/>
        <end position="350"/>
    </location>
</feature>
<feature type="compositionally biased region" description="Polar residues" evidence="2">
    <location>
        <begin position="518"/>
        <end position="532"/>
    </location>
</feature>
<sequence>MSEGVCKIFLKIDILFKDGKPDLKTINTNTKYARACPIDNTGVNNCKDYLAGIDALYSRLFNDLFQRPLDAQKRENNDNQYAEYVLIWLGSKLFHTESYRSSNLNDFYKNYLENTHRPFNYNDLIEKKRQLLDANLYYMSLFYQLFQEICYINLKYKKTSIDVNSIRSDSTRFHNKYTSLYNDIKECDSYLNLLNNLKTEYENLKTSLIRSKRNRSLKSVLSVNLKNLPSTKKANKKSTIGFDCPKCKKINSNAEKKKPKSAPKASQPAEPVSPPAAHPLPQQVQSVSAPAPPSKPEPVKPKEPESSQQPKQKPPESLPPSITTIQKESPGSQSVSNSAVDKSSDQGNKSKSSDSDQRNTASEMGKQGGSIEHKPEQSSDGQQQISNPIQGNSSGGPENSDGLKKIGQKPPENGPEKQSSHSKTKEPSQSETSQQEQLQTQQHSAQQGSQNISDTKKPQKEESNHPNGQGDSKNETKGLGSENRDPNGEANEPGTPSGGAGEPPSGSHAPSQDDKSDITNSPDQAGSSSASEESIDLWSPFFKLILNGKEYFNKASDFIEQNRKRFNDAKDKISNVYNDAVDNLKSVYNASSIYFSDIINNITNQPNQVDTPSKSGVSGDKLPQSSDQSKETGDPPPPQPSTPLKGPSPSIQLPPIQQKQSSSQLQPITQGPTQVNQPNHQKIDQLVKSLCPNPNLRKTWNIFPTTWSGSGDCKPEVKLMNTTLVCCTSEQCSLTGITVTLVLIPIILLIAYKYLPFGSSKKSEKKNMKRVINFHDGNRKTQIIIKSYDRNKDLKPVISSVDRKKDPLLNIYKLMQADPVPFINLFFLLIFFVYKRKLNYLEL</sequence>
<feature type="region of interest" description="Disordered" evidence="2">
    <location>
        <begin position="606"/>
        <end position="677"/>
    </location>
</feature>
<feature type="transmembrane region" description="Helical" evidence="3">
    <location>
        <begin position="734"/>
        <end position="755"/>
    </location>
</feature>
<evidence type="ECO:0000256" key="1">
    <source>
        <dbReference type="SAM" id="Coils"/>
    </source>
</evidence>
<dbReference type="Proteomes" id="UP000515308">
    <property type="component" value="Chromosome PVLDE_12"/>
</dbReference>
<reference evidence="4 5" key="1">
    <citation type="submission" date="2020-08" db="EMBL/GenBank/DDBJ databases">
        <authorList>
            <person name="Ramaprasad A."/>
        </authorList>
    </citation>
    <scope>NUCLEOTIDE SEQUENCE [LARGE SCALE GENOMIC DNA]</scope>
</reference>
<feature type="compositionally biased region" description="Basic and acidic residues" evidence="2">
    <location>
        <begin position="472"/>
        <end position="487"/>
    </location>
</feature>
<evidence type="ECO:0000256" key="2">
    <source>
        <dbReference type="SAM" id="MobiDB-lite"/>
    </source>
</evidence>
<protein>
    <submittedName>
        <fullName evidence="4">PIR protein CIR protein</fullName>
    </submittedName>
</protein>
<feature type="compositionally biased region" description="Low complexity" evidence="2">
    <location>
        <begin position="642"/>
        <end position="668"/>
    </location>
</feature>
<accession>A0A6V7SHB7</accession>
<feature type="compositionally biased region" description="Basic and acidic residues" evidence="2">
    <location>
        <begin position="454"/>
        <end position="464"/>
    </location>
</feature>
<feature type="compositionally biased region" description="Polar residues" evidence="2">
    <location>
        <begin position="606"/>
        <end position="616"/>
    </location>
</feature>
<evidence type="ECO:0000313" key="5">
    <source>
        <dbReference type="Proteomes" id="UP000515308"/>
    </source>
</evidence>
<dbReference type="Pfam" id="PF06022">
    <property type="entry name" value="Cir_Bir_Yir"/>
    <property type="match status" value="1"/>
</dbReference>
<dbReference type="AlphaFoldDB" id="A0A6V7SHB7"/>
<organism evidence="4 5">
    <name type="scientific">Plasmodium vinckei lentum</name>
    <dbReference type="NCBI Taxonomy" id="138297"/>
    <lineage>
        <taxon>Eukaryota</taxon>
        <taxon>Sar</taxon>
        <taxon>Alveolata</taxon>
        <taxon>Apicomplexa</taxon>
        <taxon>Aconoidasida</taxon>
        <taxon>Haemosporida</taxon>
        <taxon>Plasmodiidae</taxon>
        <taxon>Plasmodium</taxon>
        <taxon>Plasmodium (Vinckeia)</taxon>
    </lineage>
</organism>
<feature type="compositionally biased region" description="Low complexity" evidence="2">
    <location>
        <begin position="429"/>
        <end position="450"/>
    </location>
</feature>
<evidence type="ECO:0000313" key="4">
    <source>
        <dbReference type="EMBL" id="CAD2097736.1"/>
    </source>
</evidence>
<feature type="region of interest" description="Disordered" evidence="2">
    <location>
        <begin position="251"/>
        <end position="534"/>
    </location>
</feature>
<proteinExistence type="predicted"/>
<keyword evidence="1" id="KW-0175">Coiled coil</keyword>
<gene>
    <name evidence="4" type="ORF">PVLDE_1200220</name>
</gene>
<keyword evidence="3" id="KW-1133">Transmembrane helix</keyword>
<feature type="transmembrane region" description="Helical" evidence="3">
    <location>
        <begin position="814"/>
        <end position="834"/>
    </location>
</feature>
<dbReference type="NCBIfam" id="TIGR01590">
    <property type="entry name" value="yir-bir-cir_Pla"/>
    <property type="match status" value="1"/>
</dbReference>
<dbReference type="VEuPathDB" id="PlasmoDB:PVLDE_1200220"/>